<dbReference type="InterPro" id="IPR000281">
    <property type="entry name" value="HTH_RpiR"/>
</dbReference>
<reference evidence="2" key="2">
    <citation type="submission" date="2024-03" db="EMBL/GenBank/DDBJ databases">
        <authorList>
            <person name="Bromfield E.S.P."/>
            <person name="Cloutier S."/>
        </authorList>
    </citation>
    <scope>NUCLEOTIDE SEQUENCE</scope>
    <source>
        <strain evidence="2">5S5</strain>
    </source>
</reference>
<sequence length="57" mass="6219">MDNPYEVALGTAASIAASAGVQASTLVRFAKHFGFEGVTKLQSVYRERLRDRNISCD</sequence>
<evidence type="ECO:0000259" key="1">
    <source>
        <dbReference type="PROSITE" id="PS51071"/>
    </source>
</evidence>
<gene>
    <name evidence="2" type="ORF">WDK88_37805</name>
</gene>
<dbReference type="RefSeq" id="WP_321576395.1">
    <property type="nucleotide sequence ID" value="NZ_CP147708.1"/>
</dbReference>
<proteinExistence type="predicted"/>
<evidence type="ECO:0000313" key="2">
    <source>
        <dbReference type="EMBL" id="WXC78982.1"/>
    </source>
</evidence>
<evidence type="ECO:0000313" key="3">
    <source>
        <dbReference type="Proteomes" id="UP001432046"/>
    </source>
</evidence>
<protein>
    <recommendedName>
        <fullName evidence="1">HTH rpiR-type domain-containing protein</fullName>
    </recommendedName>
</protein>
<accession>A0ABZ2NVM6</accession>
<reference evidence="2" key="1">
    <citation type="journal article" date="2021" name="Int. J. Syst. Evol. Microbiol.">
        <title>Bradyrhizobium septentrionale sp. nov. (sv. septentrionale) and Bradyrhizobium quebecense sp. nov. (sv. septentrionale) associated with legumes native to Canada possess rearranged symbiosis genes and numerous insertion sequences.</title>
        <authorList>
            <person name="Bromfield E.S.P."/>
            <person name="Cloutier S."/>
        </authorList>
    </citation>
    <scope>NUCLEOTIDE SEQUENCE</scope>
    <source>
        <strain evidence="2">5S5</strain>
    </source>
</reference>
<organism evidence="2 3">
    <name type="scientific">Bradyrhizobium septentrionale</name>
    <dbReference type="NCBI Taxonomy" id="1404411"/>
    <lineage>
        <taxon>Bacteria</taxon>
        <taxon>Pseudomonadati</taxon>
        <taxon>Pseudomonadota</taxon>
        <taxon>Alphaproteobacteria</taxon>
        <taxon>Hyphomicrobiales</taxon>
        <taxon>Nitrobacteraceae</taxon>
        <taxon>Bradyrhizobium</taxon>
    </lineage>
</organism>
<dbReference type="EMBL" id="CP147711">
    <property type="protein sequence ID" value="WXC78982.1"/>
    <property type="molecule type" value="Genomic_DNA"/>
</dbReference>
<dbReference type="SUPFAM" id="SSF46689">
    <property type="entry name" value="Homeodomain-like"/>
    <property type="match status" value="1"/>
</dbReference>
<keyword evidence="3" id="KW-1185">Reference proteome</keyword>
<dbReference type="InterPro" id="IPR009057">
    <property type="entry name" value="Homeodomain-like_sf"/>
</dbReference>
<dbReference type="PROSITE" id="PS51071">
    <property type="entry name" value="HTH_RPIR"/>
    <property type="match status" value="1"/>
</dbReference>
<dbReference type="Gene3D" id="1.10.10.10">
    <property type="entry name" value="Winged helix-like DNA-binding domain superfamily/Winged helix DNA-binding domain"/>
    <property type="match status" value="1"/>
</dbReference>
<dbReference type="Proteomes" id="UP001432046">
    <property type="component" value="Chromosome"/>
</dbReference>
<feature type="domain" description="HTH rpiR-type" evidence="1">
    <location>
        <begin position="1"/>
        <end position="52"/>
    </location>
</feature>
<name>A0ABZ2NVM6_9BRAD</name>
<dbReference type="InterPro" id="IPR036388">
    <property type="entry name" value="WH-like_DNA-bd_sf"/>
</dbReference>